<dbReference type="InterPro" id="IPR047212">
    <property type="entry name" value="TPP_POXB-like"/>
</dbReference>
<evidence type="ECO:0000256" key="2">
    <source>
        <dbReference type="ARBA" id="ARBA00023052"/>
    </source>
</evidence>
<reference evidence="8" key="1">
    <citation type="submission" date="2016-10" db="EMBL/GenBank/DDBJ databases">
        <authorList>
            <person name="Varghese N."/>
            <person name="Submissions S."/>
        </authorList>
    </citation>
    <scope>NUCLEOTIDE SEQUENCE [LARGE SCALE GENOMIC DNA]</scope>
    <source>
        <strain evidence="8">DSM 45245</strain>
    </source>
</reference>
<dbReference type="InterPro" id="IPR011766">
    <property type="entry name" value="TPP_enzyme_TPP-bd"/>
</dbReference>
<dbReference type="SUPFAM" id="SSF52467">
    <property type="entry name" value="DHS-like NAD/FAD-binding domain"/>
    <property type="match status" value="1"/>
</dbReference>
<dbReference type="RefSeq" id="WP_175543488.1">
    <property type="nucleotide sequence ID" value="NZ_FNPH01000001.1"/>
</dbReference>
<dbReference type="InterPro" id="IPR047211">
    <property type="entry name" value="POXB-like"/>
</dbReference>
<dbReference type="Pfam" id="PF02775">
    <property type="entry name" value="TPP_enzyme_C"/>
    <property type="match status" value="1"/>
</dbReference>
<feature type="domain" description="Thiamine pyrophosphate enzyme N-terminal TPP-binding" evidence="6">
    <location>
        <begin position="6"/>
        <end position="116"/>
    </location>
</feature>
<dbReference type="Pfam" id="PF00205">
    <property type="entry name" value="TPP_enzyme_M"/>
    <property type="match status" value="1"/>
</dbReference>
<gene>
    <name evidence="7" type="ORF">SAMN05444365_101850</name>
</gene>
<dbReference type="CDD" id="cd07039">
    <property type="entry name" value="TPP_PYR_POX"/>
    <property type="match status" value="1"/>
</dbReference>
<feature type="domain" description="Thiamine pyrophosphate enzyme TPP-binding" evidence="5">
    <location>
        <begin position="391"/>
        <end position="539"/>
    </location>
</feature>
<evidence type="ECO:0000313" key="8">
    <source>
        <dbReference type="Proteomes" id="UP000242415"/>
    </source>
</evidence>
<keyword evidence="2 3" id="KW-0786">Thiamine pyrophosphate</keyword>
<evidence type="ECO:0000313" key="7">
    <source>
        <dbReference type="EMBL" id="SDY15234.1"/>
    </source>
</evidence>
<organism evidence="7 8">
    <name type="scientific">Micromonospora pattaloongensis</name>
    <dbReference type="NCBI Taxonomy" id="405436"/>
    <lineage>
        <taxon>Bacteria</taxon>
        <taxon>Bacillati</taxon>
        <taxon>Actinomycetota</taxon>
        <taxon>Actinomycetes</taxon>
        <taxon>Micromonosporales</taxon>
        <taxon>Micromonosporaceae</taxon>
        <taxon>Micromonospora</taxon>
    </lineage>
</organism>
<sequence>MEQIASEHLVTRLADWGVDTVFGIPGDGINGIMEGLRRHSDRVRFFLVHHEEAAAFMATAYAKATGKLGVCLATSGPGGIHLANGLYDAAMDHAPVLAITGMQETAVLGTGYQQEVHLDRLYADVSVYNQVVVNPEQLPTLVDLAIRTAYARRGVAHLSIPNDIQVASASATPYQHVAPVRAPKTAAVYLQPAARPRDEDLRAAADVINAGKAITILAGVGARGAGRLVEQLAETLDAPVIKTLNGKMVIPDDSPYTTGGLGLLGTGPSEDLVQDTDTLVMLGTNFPYTKHLPPAGKTKVVQIEIDPVRAGVRLPTDVPLIGDVATTLEALLPMLNGRVGHGRLGTYAAKMRDWREKLAALESAEREPIAPQYLARLLDDLATDDAVLTCDSGTIATWAARHWQIRGDREFYLSGNLATMAPGLPYAIAIQHAYPGRQVICYQGDGGFAMLMAEFHTAAQYELPIKVVINNNNSLGQILWEQMVLGYPEHGVRYANPQPAFAEWAHGCGGYGARIDRPGDLRDALRDALNHPGPALVDVAVDPNEPPMPGKVSYEQAKKFSQSFLRGQPSKTAIATTLFKDRIQQLRAD</sequence>
<dbReference type="InterPro" id="IPR029061">
    <property type="entry name" value="THDP-binding"/>
</dbReference>
<dbReference type="CDD" id="cd02014">
    <property type="entry name" value="TPP_POX"/>
    <property type="match status" value="1"/>
</dbReference>
<accession>A0A1H3HKD2</accession>
<dbReference type="PANTHER" id="PTHR42981:SF2">
    <property type="entry name" value="PYRUVATE DEHYDROGENASE [UBIQUINONE]"/>
    <property type="match status" value="1"/>
</dbReference>
<dbReference type="GO" id="GO:0000287">
    <property type="term" value="F:magnesium ion binding"/>
    <property type="evidence" value="ECO:0007669"/>
    <property type="project" value="InterPro"/>
</dbReference>
<evidence type="ECO:0000256" key="1">
    <source>
        <dbReference type="ARBA" id="ARBA00007812"/>
    </source>
</evidence>
<protein>
    <submittedName>
        <fullName evidence="7">Pyruvate oxidase</fullName>
    </submittedName>
</protein>
<dbReference type="PANTHER" id="PTHR42981">
    <property type="entry name" value="PYRUVATE DEHYDROGENASE [UBIQUINONE]"/>
    <property type="match status" value="1"/>
</dbReference>
<dbReference type="AlphaFoldDB" id="A0A1H3HKD2"/>
<dbReference type="Gene3D" id="3.40.50.970">
    <property type="match status" value="2"/>
</dbReference>
<dbReference type="STRING" id="405436.SAMN05444365_101850"/>
<dbReference type="GO" id="GO:0030976">
    <property type="term" value="F:thiamine pyrophosphate binding"/>
    <property type="evidence" value="ECO:0007669"/>
    <property type="project" value="InterPro"/>
</dbReference>
<dbReference type="Gene3D" id="3.40.50.1220">
    <property type="entry name" value="TPP-binding domain"/>
    <property type="match status" value="1"/>
</dbReference>
<evidence type="ECO:0000259" key="4">
    <source>
        <dbReference type="Pfam" id="PF00205"/>
    </source>
</evidence>
<keyword evidence="8" id="KW-1185">Reference proteome</keyword>
<dbReference type="InterPro" id="IPR029035">
    <property type="entry name" value="DHS-like_NAD/FAD-binding_dom"/>
</dbReference>
<comment type="similarity">
    <text evidence="1 3">Belongs to the TPP enzyme family.</text>
</comment>
<keyword evidence="7" id="KW-0670">Pyruvate</keyword>
<name>A0A1H3HKD2_9ACTN</name>
<evidence type="ECO:0000259" key="6">
    <source>
        <dbReference type="Pfam" id="PF02776"/>
    </source>
</evidence>
<proteinExistence type="inferred from homology"/>
<dbReference type="Proteomes" id="UP000242415">
    <property type="component" value="Unassembled WGS sequence"/>
</dbReference>
<dbReference type="InterPro" id="IPR012000">
    <property type="entry name" value="Thiamin_PyroP_enz_cen_dom"/>
</dbReference>
<dbReference type="GO" id="GO:0003824">
    <property type="term" value="F:catalytic activity"/>
    <property type="evidence" value="ECO:0007669"/>
    <property type="project" value="InterPro"/>
</dbReference>
<dbReference type="InterPro" id="IPR012001">
    <property type="entry name" value="Thiamin_PyroP_enz_TPP-bd_dom"/>
</dbReference>
<dbReference type="InterPro" id="IPR047210">
    <property type="entry name" value="TPP_PYR_POXB-like"/>
</dbReference>
<feature type="domain" description="Thiamine pyrophosphate enzyme central" evidence="4">
    <location>
        <begin position="202"/>
        <end position="331"/>
    </location>
</feature>
<dbReference type="EMBL" id="FNPH01000001">
    <property type="protein sequence ID" value="SDY15234.1"/>
    <property type="molecule type" value="Genomic_DNA"/>
</dbReference>
<evidence type="ECO:0000256" key="3">
    <source>
        <dbReference type="RuleBase" id="RU362132"/>
    </source>
</evidence>
<dbReference type="Pfam" id="PF02776">
    <property type="entry name" value="TPP_enzyme_N"/>
    <property type="match status" value="1"/>
</dbReference>
<dbReference type="SUPFAM" id="SSF52518">
    <property type="entry name" value="Thiamin diphosphate-binding fold (THDP-binding)"/>
    <property type="match status" value="2"/>
</dbReference>
<evidence type="ECO:0000259" key="5">
    <source>
        <dbReference type="Pfam" id="PF02775"/>
    </source>
</evidence>